<dbReference type="GeneID" id="301841401"/>
<accession>A0AA87CHY0</accession>
<evidence type="ECO:0000313" key="2">
    <source>
        <dbReference type="Proteomes" id="UP001302000"/>
    </source>
</evidence>
<keyword evidence="2" id="KW-1185">Reference proteome</keyword>
<dbReference type="RefSeq" id="YP_013605461.1">
    <property type="nucleotide sequence ID" value="NC_134205.1"/>
</dbReference>
<dbReference type="Proteomes" id="UP001302000">
    <property type="component" value="Segment"/>
</dbReference>
<protein>
    <submittedName>
        <fullName evidence="1">Uncharacterized protein</fullName>
    </submittedName>
</protein>
<evidence type="ECO:0000313" key="1">
    <source>
        <dbReference type="EMBL" id="DBA35557.1"/>
    </source>
</evidence>
<proteinExistence type="predicted"/>
<sequence length="37" mass="4118">MSRARVSDGGFSLMDPDGDEVGGAWCRYSYGMKEEEE</sequence>
<name>A0AA87CHY0_9CAUD</name>
<organism evidence="1 2">
    <name type="scientific">Caudoviricetes sp. vir335</name>
    <dbReference type="NCBI Taxonomy" id="3068357"/>
    <lineage>
        <taxon>Viruses</taxon>
        <taxon>Duplodnaviria</taxon>
        <taxon>Heunggongvirae</taxon>
        <taxon>Uroviricota</taxon>
        <taxon>Caudoviricetes</taxon>
    </lineage>
</organism>
<reference evidence="1 2" key="1">
    <citation type="journal article" date="2023" name="Nat. Microbiol.">
        <title>A compendium of viruses from methanogenic archaea reveals their diversity and adaptations to the gut environment.</title>
        <authorList>
            <person name="Medvedeva S."/>
            <person name="Borrel G."/>
            <person name="Krupovic M."/>
            <person name="Gribaldo S."/>
        </authorList>
    </citation>
    <scope>NUCLEOTIDE SEQUENCE [LARGE SCALE GENOMIC DNA]</scope>
</reference>
<gene>
    <name evidence="1" type="ORF">vir335_00001</name>
</gene>
<dbReference type="EMBL" id="BK063680">
    <property type="protein sequence ID" value="DBA35557.1"/>
    <property type="molecule type" value="Genomic_DNA"/>
</dbReference>